<dbReference type="EMBL" id="VVXK01000005">
    <property type="protein sequence ID" value="KAA2370907.1"/>
    <property type="molecule type" value="Genomic_DNA"/>
</dbReference>
<evidence type="ECO:0000313" key="5">
    <source>
        <dbReference type="Proteomes" id="UP000323567"/>
    </source>
</evidence>
<keyword evidence="1" id="KW-1133">Transmembrane helix</keyword>
<dbReference type="InterPro" id="IPR025635">
    <property type="entry name" value="DUF4293"/>
</dbReference>
<dbReference type="Pfam" id="PF14126">
    <property type="entry name" value="DUF4293"/>
    <property type="match status" value="1"/>
</dbReference>
<feature type="transmembrane region" description="Helical" evidence="1">
    <location>
        <begin position="50"/>
        <end position="75"/>
    </location>
</feature>
<evidence type="ECO:0000256" key="1">
    <source>
        <dbReference type="SAM" id="Phobius"/>
    </source>
</evidence>
<accession>A0A5B3GBM2</accession>
<proteinExistence type="predicted"/>
<evidence type="ECO:0000313" key="3">
    <source>
        <dbReference type="EMBL" id="KAA2377731.1"/>
    </source>
</evidence>
<keyword evidence="1" id="KW-0812">Transmembrane</keyword>
<sequence length="155" mass="17404">MMIQRIQTLYLLIIAALMAVTLFSGLAWFAGDAGEFGLYAFGLKTAEGELVQSTVYMGVLLALACALPLVTVFLFRRRLLQIRLCVVEMVLLLGSLVMEGVYYFLSWRVFSDLTFHTQGFKPAIVLPLVCLLFAYLAARAIFRDELLVRAADRIR</sequence>
<dbReference type="AlphaFoldDB" id="A0A5B3GBM2"/>
<feature type="transmembrane region" description="Helical" evidence="1">
    <location>
        <begin position="9"/>
        <end position="30"/>
    </location>
</feature>
<evidence type="ECO:0000313" key="4">
    <source>
        <dbReference type="Proteomes" id="UP000322658"/>
    </source>
</evidence>
<organism evidence="2 5">
    <name type="scientific">Alistipes shahii</name>
    <dbReference type="NCBI Taxonomy" id="328814"/>
    <lineage>
        <taxon>Bacteria</taxon>
        <taxon>Pseudomonadati</taxon>
        <taxon>Bacteroidota</taxon>
        <taxon>Bacteroidia</taxon>
        <taxon>Bacteroidales</taxon>
        <taxon>Rikenellaceae</taxon>
        <taxon>Alistipes</taxon>
    </lineage>
</organism>
<keyword evidence="1" id="KW-0472">Membrane</keyword>
<gene>
    <name evidence="3" type="ORF">F2Y07_02295</name>
    <name evidence="2" type="ORF">F2Y13_04955</name>
</gene>
<comment type="caution">
    <text evidence="2">The sequence shown here is derived from an EMBL/GenBank/DDBJ whole genome shotgun (WGS) entry which is preliminary data.</text>
</comment>
<protein>
    <submittedName>
        <fullName evidence="2">DUF4293 family protein</fullName>
    </submittedName>
</protein>
<feature type="transmembrane region" description="Helical" evidence="1">
    <location>
        <begin position="82"/>
        <end position="104"/>
    </location>
</feature>
<dbReference type="Proteomes" id="UP000322658">
    <property type="component" value="Unassembled WGS sequence"/>
</dbReference>
<name>A0A5B3GBM2_9BACT</name>
<evidence type="ECO:0000313" key="2">
    <source>
        <dbReference type="EMBL" id="KAA2370907.1"/>
    </source>
</evidence>
<dbReference type="RefSeq" id="WP_138266117.1">
    <property type="nucleotide sequence ID" value="NZ_CAUBDR010000004.1"/>
</dbReference>
<dbReference type="EMBL" id="VVXJ01000003">
    <property type="protein sequence ID" value="KAA2377731.1"/>
    <property type="molecule type" value="Genomic_DNA"/>
</dbReference>
<dbReference type="Proteomes" id="UP000323567">
    <property type="component" value="Unassembled WGS sequence"/>
</dbReference>
<feature type="transmembrane region" description="Helical" evidence="1">
    <location>
        <begin position="124"/>
        <end position="142"/>
    </location>
</feature>
<reference evidence="4 5" key="1">
    <citation type="journal article" date="2019" name="Nat. Med.">
        <title>A library of human gut bacterial isolates paired with longitudinal multiomics data enables mechanistic microbiome research.</title>
        <authorList>
            <person name="Poyet M."/>
            <person name="Groussin M."/>
            <person name="Gibbons S.M."/>
            <person name="Avila-Pacheco J."/>
            <person name="Jiang X."/>
            <person name="Kearney S.M."/>
            <person name="Perrotta A.R."/>
            <person name="Berdy B."/>
            <person name="Zhao S."/>
            <person name="Lieberman T.D."/>
            <person name="Swanson P.K."/>
            <person name="Smith M."/>
            <person name="Roesemann S."/>
            <person name="Alexander J.E."/>
            <person name="Rich S.A."/>
            <person name="Livny J."/>
            <person name="Vlamakis H."/>
            <person name="Clish C."/>
            <person name="Bullock K."/>
            <person name="Deik A."/>
            <person name="Scott J."/>
            <person name="Pierce K.A."/>
            <person name="Xavier R.J."/>
            <person name="Alm E.J."/>
        </authorList>
    </citation>
    <scope>NUCLEOTIDE SEQUENCE [LARGE SCALE GENOMIC DNA]</scope>
    <source>
        <strain evidence="3 4">BIOML-A1</strain>
        <strain evidence="2 5">BIOML-A2</strain>
    </source>
</reference>